<sequence>MDDLEMVRRLRQLAQLHSRGSLTDEEFALAKERLLSRAEGPVHIPGPRSTGVRLAATTFLAGGVLALFAFFAMPMGSLPLLGSVTGPDLAGMASEEGGSEVGALALLWLVPMAAATTAVLGAWLLRSNVVPSSRTVASSVVLASAALVVAIYVIALGWVQYNLDQTATSILGYSAIDLAGAGFWLVLCAMAVAGGIAIADLVQSSSAVGRSTAPKPAPAPPRGPPPTYSAVAPAIQANTATAPPDGTGTRPDTQSSAQPQPGGPQKRPSLRNILLLGVALLFLIALTANLWNGRNNESTNDTAETQAPMPTSSETLLSQGQAASASSIEESSLGPEKAFDGDTSSIRWGSFEGADPQWLQIDLGSVREISRVKLFWETAFAQSYQIQVSDDAANWTTVFETTTGDGGEDDLTTSPASGRYVRMYGTERGTEYGYSLYEMQVFGT</sequence>
<name>A0ABP6ZIZ1_9ACTN</name>
<dbReference type="Proteomes" id="UP001500630">
    <property type="component" value="Unassembled WGS sequence"/>
</dbReference>
<evidence type="ECO:0000313" key="4">
    <source>
        <dbReference type="EMBL" id="GAA3610446.1"/>
    </source>
</evidence>
<dbReference type="InterPro" id="IPR008979">
    <property type="entry name" value="Galactose-bd-like_sf"/>
</dbReference>
<feature type="compositionally biased region" description="Pro residues" evidence="1">
    <location>
        <begin position="215"/>
        <end position="227"/>
    </location>
</feature>
<dbReference type="Pfam" id="PF00754">
    <property type="entry name" value="F5_F8_type_C"/>
    <property type="match status" value="1"/>
</dbReference>
<dbReference type="RefSeq" id="WP_345575703.1">
    <property type="nucleotide sequence ID" value="NZ_BAABDQ010000046.1"/>
</dbReference>
<feature type="transmembrane region" description="Helical" evidence="2">
    <location>
        <begin position="181"/>
        <end position="202"/>
    </location>
</feature>
<dbReference type="InterPro" id="IPR000421">
    <property type="entry name" value="FA58C"/>
</dbReference>
<feature type="transmembrane region" description="Helical" evidence="2">
    <location>
        <begin position="273"/>
        <end position="291"/>
    </location>
</feature>
<protein>
    <recommendedName>
        <fullName evidence="3">F5/8 type C domain-containing protein</fullName>
    </recommendedName>
</protein>
<feature type="region of interest" description="Disordered" evidence="1">
    <location>
        <begin position="209"/>
        <end position="268"/>
    </location>
</feature>
<accession>A0ABP6ZIZ1</accession>
<evidence type="ECO:0000313" key="5">
    <source>
        <dbReference type="Proteomes" id="UP001500630"/>
    </source>
</evidence>
<evidence type="ECO:0000256" key="1">
    <source>
        <dbReference type="SAM" id="MobiDB-lite"/>
    </source>
</evidence>
<organism evidence="4 5">
    <name type="scientific">Nonomuraea rosea</name>
    <dbReference type="NCBI Taxonomy" id="638574"/>
    <lineage>
        <taxon>Bacteria</taxon>
        <taxon>Bacillati</taxon>
        <taxon>Actinomycetota</taxon>
        <taxon>Actinomycetes</taxon>
        <taxon>Streptosporangiales</taxon>
        <taxon>Streptosporangiaceae</taxon>
        <taxon>Nonomuraea</taxon>
    </lineage>
</organism>
<keyword evidence="2" id="KW-0812">Transmembrane</keyword>
<dbReference type="PROSITE" id="PS50022">
    <property type="entry name" value="FA58C_3"/>
    <property type="match status" value="1"/>
</dbReference>
<dbReference type="EMBL" id="BAABDQ010000046">
    <property type="protein sequence ID" value="GAA3610446.1"/>
    <property type="molecule type" value="Genomic_DNA"/>
</dbReference>
<feature type="region of interest" description="Disordered" evidence="1">
    <location>
        <begin position="297"/>
        <end position="339"/>
    </location>
</feature>
<feature type="compositionally biased region" description="Low complexity" evidence="1">
    <location>
        <begin position="316"/>
        <end position="334"/>
    </location>
</feature>
<feature type="domain" description="F5/8 type C" evidence="3">
    <location>
        <begin position="303"/>
        <end position="444"/>
    </location>
</feature>
<keyword evidence="2" id="KW-1133">Transmembrane helix</keyword>
<keyword evidence="2" id="KW-0472">Membrane</keyword>
<dbReference type="Gene3D" id="2.60.120.260">
    <property type="entry name" value="Galactose-binding domain-like"/>
    <property type="match status" value="1"/>
</dbReference>
<evidence type="ECO:0000259" key="3">
    <source>
        <dbReference type="PROSITE" id="PS50022"/>
    </source>
</evidence>
<evidence type="ECO:0000256" key="2">
    <source>
        <dbReference type="SAM" id="Phobius"/>
    </source>
</evidence>
<dbReference type="SUPFAM" id="SSF49785">
    <property type="entry name" value="Galactose-binding domain-like"/>
    <property type="match status" value="1"/>
</dbReference>
<comment type="caution">
    <text evidence="4">The sequence shown here is derived from an EMBL/GenBank/DDBJ whole genome shotgun (WGS) entry which is preliminary data.</text>
</comment>
<feature type="transmembrane region" description="Helical" evidence="2">
    <location>
        <begin position="101"/>
        <end position="125"/>
    </location>
</feature>
<feature type="transmembrane region" description="Helical" evidence="2">
    <location>
        <begin position="58"/>
        <end position="81"/>
    </location>
</feature>
<feature type="transmembrane region" description="Helical" evidence="2">
    <location>
        <begin position="137"/>
        <end position="161"/>
    </location>
</feature>
<keyword evidence="5" id="KW-1185">Reference proteome</keyword>
<feature type="compositionally biased region" description="Polar residues" evidence="1">
    <location>
        <begin position="297"/>
        <end position="315"/>
    </location>
</feature>
<proteinExistence type="predicted"/>
<reference evidence="5" key="1">
    <citation type="journal article" date="2019" name="Int. J. Syst. Evol. Microbiol.">
        <title>The Global Catalogue of Microorganisms (GCM) 10K type strain sequencing project: providing services to taxonomists for standard genome sequencing and annotation.</title>
        <authorList>
            <consortium name="The Broad Institute Genomics Platform"/>
            <consortium name="The Broad Institute Genome Sequencing Center for Infectious Disease"/>
            <person name="Wu L."/>
            <person name="Ma J."/>
        </authorList>
    </citation>
    <scope>NUCLEOTIDE SEQUENCE [LARGE SCALE GENOMIC DNA]</scope>
    <source>
        <strain evidence="5">JCM 17326</strain>
    </source>
</reference>
<gene>
    <name evidence="4" type="ORF">GCM10022419_114310</name>
</gene>